<sequence>MWESWRAALDLNKDDIFKYSHVCHLHFKEDSFDNEKSPFSLHLKKTAIPILITSNTSCRAASECDLSRKTTDSFCSEHANTIQSVSVMDCSSLPSTSTGVFKDNLELPYRPSSSTEPLENMTSPLSSIAKDIADTTPREMKLTKKLVTARRKIKRLRASLQHYKKKSATLSDVIKSLCDIPLDVLQRPFGVTPDKEYVTNISEEMVTSELSIDTGSTCLAASPLISPMSTQTPSTLTSNTPRKSKLKSDPIADAPELVNVAEIKAEIDDPDLVDPAQFTDDPSVHIKVEVPDELYEPKHIPDIDTEESKIDPSCLNEVLSLVPYSETSSSDSDIVLPPIMPEKSKICRKRPQSDKSDWLAVKNKIRREKGQSYLGRIKLTDNNKWSYEKPKEPRKMKERCTCQKKEKGVMKCATISENDRKKLFDHFWAQLTWDEKRVYINNTVILVPTQRHRHRKIENQSRRSQSLSYHLRVEDDNVRKTDTALPKKRPASEQLSEENCLSKKLKTTIKKEDSTIEDSTIEDEAYVLAQSWARKYRELRPGQQLLAKKAIEDILSTAKCDALLENSVIINGGLSLPCAGTSTNL</sequence>
<accession>A0A6J2YC58</accession>
<organism evidence="2 3">
    <name type="scientific">Sitophilus oryzae</name>
    <name type="common">Rice weevil</name>
    <name type="synonym">Curculio oryzae</name>
    <dbReference type="NCBI Taxonomy" id="7048"/>
    <lineage>
        <taxon>Eukaryota</taxon>
        <taxon>Metazoa</taxon>
        <taxon>Ecdysozoa</taxon>
        <taxon>Arthropoda</taxon>
        <taxon>Hexapoda</taxon>
        <taxon>Insecta</taxon>
        <taxon>Pterygota</taxon>
        <taxon>Neoptera</taxon>
        <taxon>Endopterygota</taxon>
        <taxon>Coleoptera</taxon>
        <taxon>Polyphaga</taxon>
        <taxon>Cucujiformia</taxon>
        <taxon>Curculionidae</taxon>
        <taxon>Dryophthorinae</taxon>
        <taxon>Sitophilus</taxon>
    </lineage>
</organism>
<feature type="compositionally biased region" description="Polar residues" evidence="1">
    <location>
        <begin position="227"/>
        <end position="241"/>
    </location>
</feature>
<dbReference type="AlphaFoldDB" id="A0A6J2YC58"/>
<dbReference type="RefSeq" id="XP_030760500.1">
    <property type="nucleotide sequence ID" value="XM_030904640.1"/>
</dbReference>
<name>A0A6J2YC58_SITOR</name>
<protein>
    <submittedName>
        <fullName evidence="3">Uncharacterized protein LOC115885660 isoform X1</fullName>
    </submittedName>
</protein>
<evidence type="ECO:0000313" key="2">
    <source>
        <dbReference type="Proteomes" id="UP000504635"/>
    </source>
</evidence>
<proteinExistence type="predicted"/>
<reference evidence="3" key="1">
    <citation type="submission" date="2025-08" db="UniProtKB">
        <authorList>
            <consortium name="RefSeq"/>
        </authorList>
    </citation>
    <scope>IDENTIFICATION</scope>
    <source>
        <tissue evidence="3">Gonads</tissue>
    </source>
</reference>
<evidence type="ECO:0000256" key="1">
    <source>
        <dbReference type="SAM" id="MobiDB-lite"/>
    </source>
</evidence>
<dbReference type="OrthoDB" id="6780873at2759"/>
<dbReference type="GeneID" id="115885660"/>
<dbReference type="InParanoid" id="A0A6J2YC58"/>
<evidence type="ECO:0000313" key="3">
    <source>
        <dbReference type="RefSeq" id="XP_030760500.1"/>
    </source>
</evidence>
<keyword evidence="2" id="KW-1185">Reference proteome</keyword>
<feature type="region of interest" description="Disordered" evidence="1">
    <location>
        <begin position="225"/>
        <end position="248"/>
    </location>
</feature>
<gene>
    <name evidence="3" type="primary">LOC115885660</name>
</gene>
<dbReference type="KEGG" id="soy:115885660"/>
<dbReference type="Proteomes" id="UP000504635">
    <property type="component" value="Unplaced"/>
</dbReference>